<comment type="subunit">
    <text evidence="9">Binds MBD1. Binds SSBP1.</text>
</comment>
<dbReference type="Proteomes" id="UP001374579">
    <property type="component" value="Unassembled WGS sequence"/>
</dbReference>
<evidence type="ECO:0000313" key="15">
    <source>
        <dbReference type="EMBL" id="KAK7113202.1"/>
    </source>
</evidence>
<evidence type="ECO:0000256" key="10">
    <source>
        <dbReference type="ARBA" id="ARBA00068926"/>
    </source>
</evidence>
<dbReference type="Pfam" id="PF02245">
    <property type="entry name" value="Pur_DNA_glyco"/>
    <property type="match status" value="1"/>
</dbReference>
<name>A0AAN9BX72_9CAEN</name>
<dbReference type="NCBIfam" id="TIGR00567">
    <property type="entry name" value="3mg"/>
    <property type="match status" value="1"/>
</dbReference>
<proteinExistence type="inferred from homology"/>
<keyword evidence="6" id="KW-0378">Hydrolase</keyword>
<dbReference type="GO" id="GO:0006284">
    <property type="term" value="P:base-excision repair"/>
    <property type="evidence" value="ECO:0007669"/>
    <property type="project" value="InterPro"/>
</dbReference>
<dbReference type="SUPFAM" id="SSF50486">
    <property type="entry name" value="FMT C-terminal domain-like"/>
    <property type="match status" value="1"/>
</dbReference>
<comment type="function">
    <text evidence="2">Hydrolysis of the deoxyribose N-glycosidic bond to excise 3-methyladenine, and 7-methylguanine from the damaged DNA polymer formed by alkylation lesions.</text>
</comment>
<evidence type="ECO:0000256" key="8">
    <source>
        <dbReference type="ARBA" id="ARBA00033426"/>
    </source>
</evidence>
<evidence type="ECO:0000256" key="13">
    <source>
        <dbReference type="ARBA" id="ARBA00082988"/>
    </source>
</evidence>
<dbReference type="CDD" id="cd00540">
    <property type="entry name" value="AAG"/>
    <property type="match status" value="1"/>
</dbReference>
<evidence type="ECO:0000256" key="6">
    <source>
        <dbReference type="ARBA" id="ARBA00022801"/>
    </source>
</evidence>
<reference evidence="15 16" key="1">
    <citation type="submission" date="2024-02" db="EMBL/GenBank/DDBJ databases">
        <title>Chromosome-scale genome assembly of the rough periwinkle Littorina saxatilis.</title>
        <authorList>
            <person name="De Jode A."/>
            <person name="Faria R."/>
            <person name="Formenti G."/>
            <person name="Sims Y."/>
            <person name="Smith T.P."/>
            <person name="Tracey A."/>
            <person name="Wood J.M.D."/>
            <person name="Zagrodzka Z.B."/>
            <person name="Johannesson K."/>
            <person name="Butlin R.K."/>
            <person name="Leder E.H."/>
        </authorList>
    </citation>
    <scope>NUCLEOTIDE SEQUENCE [LARGE SCALE GENOMIC DNA]</scope>
    <source>
        <strain evidence="15">Snail1</strain>
        <tissue evidence="15">Muscle</tissue>
    </source>
</reference>
<evidence type="ECO:0000256" key="3">
    <source>
        <dbReference type="ARBA" id="ARBA00009232"/>
    </source>
</evidence>
<dbReference type="PANTHER" id="PTHR10429">
    <property type="entry name" value="DNA-3-METHYLADENINE GLYCOSYLASE"/>
    <property type="match status" value="1"/>
</dbReference>
<organism evidence="15 16">
    <name type="scientific">Littorina saxatilis</name>
    <dbReference type="NCBI Taxonomy" id="31220"/>
    <lineage>
        <taxon>Eukaryota</taxon>
        <taxon>Metazoa</taxon>
        <taxon>Spiralia</taxon>
        <taxon>Lophotrochozoa</taxon>
        <taxon>Mollusca</taxon>
        <taxon>Gastropoda</taxon>
        <taxon>Caenogastropoda</taxon>
        <taxon>Littorinimorpha</taxon>
        <taxon>Littorinoidea</taxon>
        <taxon>Littorinidae</taxon>
        <taxon>Littorina</taxon>
    </lineage>
</organism>
<evidence type="ECO:0000256" key="4">
    <source>
        <dbReference type="ARBA" id="ARBA00012000"/>
    </source>
</evidence>
<evidence type="ECO:0000256" key="7">
    <source>
        <dbReference type="ARBA" id="ARBA00023204"/>
    </source>
</evidence>
<protein>
    <recommendedName>
        <fullName evidence="10">DNA-3-methyladenine glycosylase</fullName>
        <ecNumber evidence="4">3.2.2.21</ecNumber>
    </recommendedName>
    <alternativeName>
        <fullName evidence="11">3-alkyladenine DNA glycosylase</fullName>
    </alternativeName>
    <alternativeName>
        <fullName evidence="8">3-methyladenine DNA glycosidase</fullName>
    </alternativeName>
    <alternativeName>
        <fullName evidence="13">ADPG</fullName>
    </alternativeName>
    <alternativeName>
        <fullName evidence="12">N-methylpurine-DNA glycosylase</fullName>
    </alternativeName>
</protein>
<dbReference type="GO" id="GO:0003905">
    <property type="term" value="F:alkylbase DNA N-glycosylase activity"/>
    <property type="evidence" value="ECO:0007669"/>
    <property type="project" value="UniProtKB-EC"/>
</dbReference>
<evidence type="ECO:0000256" key="1">
    <source>
        <dbReference type="ARBA" id="ARBA00000086"/>
    </source>
</evidence>
<evidence type="ECO:0000256" key="14">
    <source>
        <dbReference type="SAM" id="MobiDB-lite"/>
    </source>
</evidence>
<gene>
    <name evidence="15" type="ORF">V1264_012538</name>
</gene>
<keyword evidence="5" id="KW-0227">DNA damage</keyword>
<dbReference type="AlphaFoldDB" id="A0AAN9BX72"/>
<evidence type="ECO:0000256" key="12">
    <source>
        <dbReference type="ARBA" id="ARBA00078171"/>
    </source>
</evidence>
<dbReference type="InterPro" id="IPR011034">
    <property type="entry name" value="Formyl_transferase-like_C_sf"/>
</dbReference>
<keyword evidence="7" id="KW-0234">DNA repair</keyword>
<dbReference type="Gene3D" id="3.10.300.10">
    <property type="entry name" value="Methylpurine-DNA glycosylase (MPG)"/>
    <property type="match status" value="1"/>
</dbReference>
<comment type="caution">
    <text evidence="15">The sequence shown here is derived from an EMBL/GenBank/DDBJ whole genome shotgun (WGS) entry which is preliminary data.</text>
</comment>
<evidence type="ECO:0000256" key="11">
    <source>
        <dbReference type="ARBA" id="ARBA00076879"/>
    </source>
</evidence>
<evidence type="ECO:0000256" key="5">
    <source>
        <dbReference type="ARBA" id="ARBA00022763"/>
    </source>
</evidence>
<dbReference type="PANTHER" id="PTHR10429:SF0">
    <property type="entry name" value="DNA-3-METHYLADENINE GLYCOSYLASE"/>
    <property type="match status" value="1"/>
</dbReference>
<dbReference type="GO" id="GO:0003677">
    <property type="term" value="F:DNA binding"/>
    <property type="evidence" value="ECO:0007669"/>
    <property type="project" value="InterPro"/>
</dbReference>
<dbReference type="EC" id="3.2.2.21" evidence="4"/>
<evidence type="ECO:0000313" key="16">
    <source>
        <dbReference type="Proteomes" id="UP001374579"/>
    </source>
</evidence>
<evidence type="ECO:0000256" key="2">
    <source>
        <dbReference type="ARBA" id="ARBA00002421"/>
    </source>
</evidence>
<dbReference type="InterPro" id="IPR003180">
    <property type="entry name" value="MPG"/>
</dbReference>
<dbReference type="HAMAP" id="MF_00527">
    <property type="entry name" value="3MGH"/>
    <property type="match status" value="1"/>
</dbReference>
<dbReference type="InterPro" id="IPR036995">
    <property type="entry name" value="MPG_sf"/>
</dbReference>
<comment type="catalytic activity">
    <reaction evidence="1">
        <text>Hydrolysis of alkylated DNA, releasing 3-methyladenine, 3-methylguanine, 7-methylguanine and 7-methyladenine.</text>
        <dbReference type="EC" id="3.2.2.21"/>
    </reaction>
</comment>
<dbReference type="EMBL" id="JBAMIC010000002">
    <property type="protein sequence ID" value="KAK7113202.1"/>
    <property type="molecule type" value="Genomic_DNA"/>
</dbReference>
<accession>A0AAN9BX72</accession>
<evidence type="ECO:0000256" key="9">
    <source>
        <dbReference type="ARBA" id="ARBA00066187"/>
    </source>
</evidence>
<keyword evidence="16" id="KW-1185">Reference proteome</keyword>
<sequence length="296" mass="32531">MISLGLTKRIPSSVCRCVLLSKLQQISRITGAAMSDSRTRSRRRKAGTGSGDTTPAKVNKVTKTVQPVSDCSCSSTSQRLDRKFYDVPGEQLARDLLGQNLVRMVDGVRLCARIVETEAYLGAVDKAAHSYRGQTDRNTAMFMLPGTAYVYNVYGMYCCMNISCQGEGCAVLIRAMEPLEGVVKMEELRRGKMKTSAPSAGKTLKVKDLCNGPSKLCQSLAINKPDLNQRDLVTDGGTWLEKGEGVQTCDVVVSARIGIDKAEDWVLKPLRFYVLHNPCVSVRDKHAEKDLQAKKM</sequence>
<dbReference type="FunFam" id="3.10.300.10:FF:000001">
    <property type="entry name" value="Putative 3-methyladenine DNA glycosylase"/>
    <property type="match status" value="1"/>
</dbReference>
<comment type="similarity">
    <text evidence="3">Belongs to the DNA glycosylase MPG family.</text>
</comment>
<feature type="region of interest" description="Disordered" evidence="14">
    <location>
        <begin position="31"/>
        <end position="59"/>
    </location>
</feature>